<dbReference type="GO" id="GO:0030968">
    <property type="term" value="P:endoplasmic reticulum unfolded protein response"/>
    <property type="evidence" value="ECO:0007669"/>
    <property type="project" value="TreeGrafter"/>
</dbReference>
<keyword evidence="2" id="KW-0812">Transmembrane</keyword>
<feature type="compositionally biased region" description="Polar residues" evidence="1">
    <location>
        <begin position="361"/>
        <end position="386"/>
    </location>
</feature>
<dbReference type="Proteomes" id="UP000887226">
    <property type="component" value="Unassembled WGS sequence"/>
</dbReference>
<sequence length="745" mass="79628">MADQAYQPAGPSAPSTEKEKSEPLKFTLSIISPSVGVPSPMTFPQLLASTTVKELKGKIRDALPSKPVDEHQRLIHRGRMLRQELETMEGVFGKGTLGSPESQTLHLVLRSTAADAPPNPPANPVAVPAQRTGPPPLLYPPRPQSTTVQQDGLPPAQHVQQHAALHQNEHLTNLQNVMTHRLAQLQSETTRLQQEMVNIQQRSRALAAGAAGVTSNNLPPPMMQPPLLGYHQRPGIPQNVQESIAQQQAQRAAEGRIGSQISSIPVPNQPGRASPIHHTTNTTQGIGPNGDRWSVTVNQTIATIPLAQLQNNQNAEPHQFYPHTPAPPPGNNPTLLMMQNILRNADSANNAANGNPGTSAQSVQQTNAPTNSPDEVATPATSTGSPNPAVPLSLPVNGIPTEAIATLNTSNGSAEPTVYLLSSPHGPRALLLSNAETFYSARPPRRRRHDSPGDMRQAQDRLAHAQQRLPRLLRAARDNREGPNGDNAAAPANANGLAHINPPAGALGARIGTIIWLIVRLAGFVWFFTAGNHSWGRFITVSILAITVFIINTGILNGLAEQIWGPVRRHVENLIPLAGPEAARIPAANAAMPQRPGPQHAGENAPTADNSPAARRRRGELDEHEVAARLMQQRRQANTGWIMTHIRRVEHAALLFMASLIPGVGERHIAAREAEAAAAEAERQRRIDAAAAAEAVENQVSTNPENAEASAQESEQNEGVNSGANGGAQPRNLESVNAPPPLIDV</sequence>
<feature type="region of interest" description="Disordered" evidence="1">
    <location>
        <begin position="347"/>
        <end position="392"/>
    </location>
</feature>
<feature type="region of interest" description="Disordered" evidence="1">
    <location>
        <begin position="591"/>
        <end position="620"/>
    </location>
</feature>
<feature type="transmembrane region" description="Helical" evidence="2">
    <location>
        <begin position="507"/>
        <end position="529"/>
    </location>
</feature>
<dbReference type="OrthoDB" id="21589at2759"/>
<proteinExistence type="predicted"/>
<protein>
    <recommendedName>
        <fullName evidence="5">Ubiquitin-like domain-containing protein</fullName>
    </recommendedName>
</protein>
<feature type="compositionally biased region" description="Low complexity" evidence="1">
    <location>
        <begin position="705"/>
        <end position="718"/>
    </location>
</feature>
<organism evidence="3 4">
    <name type="scientific">Calycina marina</name>
    <dbReference type="NCBI Taxonomy" id="1763456"/>
    <lineage>
        <taxon>Eukaryota</taxon>
        <taxon>Fungi</taxon>
        <taxon>Dikarya</taxon>
        <taxon>Ascomycota</taxon>
        <taxon>Pezizomycotina</taxon>
        <taxon>Leotiomycetes</taxon>
        <taxon>Helotiales</taxon>
        <taxon>Pezizellaceae</taxon>
        <taxon>Calycina</taxon>
    </lineage>
</organism>
<keyword evidence="4" id="KW-1185">Reference proteome</keyword>
<dbReference type="InterPro" id="IPR029071">
    <property type="entry name" value="Ubiquitin-like_domsf"/>
</dbReference>
<evidence type="ECO:0000256" key="2">
    <source>
        <dbReference type="SAM" id="Phobius"/>
    </source>
</evidence>
<reference evidence="3" key="1">
    <citation type="journal article" date="2021" name="IMA Fungus">
        <title>Genomic characterization of three marine fungi, including Emericellopsis atlantica sp. nov. with signatures of a generalist lifestyle and marine biomass degradation.</title>
        <authorList>
            <person name="Hagestad O.C."/>
            <person name="Hou L."/>
            <person name="Andersen J.H."/>
            <person name="Hansen E.H."/>
            <person name="Altermark B."/>
            <person name="Li C."/>
            <person name="Kuhnert E."/>
            <person name="Cox R.J."/>
            <person name="Crous P.W."/>
            <person name="Spatafora J.W."/>
            <person name="Lail K."/>
            <person name="Amirebrahimi M."/>
            <person name="Lipzen A."/>
            <person name="Pangilinan J."/>
            <person name="Andreopoulos W."/>
            <person name="Hayes R.D."/>
            <person name="Ng V."/>
            <person name="Grigoriev I.V."/>
            <person name="Jackson S.A."/>
            <person name="Sutton T.D.S."/>
            <person name="Dobson A.D.W."/>
            <person name="Rama T."/>
        </authorList>
    </citation>
    <scope>NUCLEOTIDE SEQUENCE</scope>
    <source>
        <strain evidence="3">TRa3180A</strain>
    </source>
</reference>
<dbReference type="AlphaFoldDB" id="A0A9P7ZA62"/>
<feature type="region of interest" description="Disordered" evidence="1">
    <location>
        <begin position="316"/>
        <end position="335"/>
    </location>
</feature>
<gene>
    <name evidence="3" type="ORF">BJ878DRAFT_476645</name>
</gene>
<feature type="compositionally biased region" description="Low complexity" evidence="1">
    <location>
        <begin position="347"/>
        <end position="360"/>
    </location>
</feature>
<keyword evidence="2" id="KW-0472">Membrane</keyword>
<feature type="region of interest" description="Disordered" evidence="1">
    <location>
        <begin position="1"/>
        <end position="22"/>
    </location>
</feature>
<accession>A0A9P7ZA62</accession>
<dbReference type="Gene3D" id="3.10.20.90">
    <property type="entry name" value="Phosphatidylinositol 3-kinase Catalytic Subunit, Chain A, domain 1"/>
    <property type="match status" value="1"/>
</dbReference>
<name>A0A9P7ZA62_9HELO</name>
<keyword evidence="2" id="KW-1133">Transmembrane helix</keyword>
<feature type="region of interest" description="Disordered" evidence="1">
    <location>
        <begin position="692"/>
        <end position="745"/>
    </location>
</feature>
<dbReference type="SUPFAM" id="SSF54236">
    <property type="entry name" value="Ubiquitin-like"/>
    <property type="match status" value="1"/>
</dbReference>
<dbReference type="InterPro" id="IPR039751">
    <property type="entry name" value="HERPUD1/2"/>
</dbReference>
<evidence type="ECO:0000256" key="1">
    <source>
        <dbReference type="SAM" id="MobiDB-lite"/>
    </source>
</evidence>
<dbReference type="PANTHER" id="PTHR12943">
    <property type="entry name" value="HOMOCYSTEINE-RESPONSIVE ENDOPLASMIC RETICULUM-RESIDENT UNIQUITIN-LIKE DOMAIN HERPUD PROTEIN FAMILY MEMBER"/>
    <property type="match status" value="1"/>
</dbReference>
<evidence type="ECO:0000313" key="3">
    <source>
        <dbReference type="EMBL" id="KAG9248299.1"/>
    </source>
</evidence>
<evidence type="ECO:0000313" key="4">
    <source>
        <dbReference type="Proteomes" id="UP000887226"/>
    </source>
</evidence>
<evidence type="ECO:0008006" key="5">
    <source>
        <dbReference type="Google" id="ProtNLM"/>
    </source>
</evidence>
<feature type="transmembrane region" description="Helical" evidence="2">
    <location>
        <begin position="535"/>
        <end position="560"/>
    </location>
</feature>
<feature type="region of interest" description="Disordered" evidence="1">
    <location>
        <begin position="113"/>
        <end position="134"/>
    </location>
</feature>
<dbReference type="PANTHER" id="PTHR12943:SF27">
    <property type="entry name" value="HOMOCYSTEINE-INDUCED ENDOPLASMIC RETICULUM PROTEIN, ISOFORM A"/>
    <property type="match status" value="1"/>
</dbReference>
<dbReference type="EMBL" id="MU253752">
    <property type="protein sequence ID" value="KAG9248299.1"/>
    <property type="molecule type" value="Genomic_DNA"/>
</dbReference>
<comment type="caution">
    <text evidence="3">The sequence shown here is derived from an EMBL/GenBank/DDBJ whole genome shotgun (WGS) entry which is preliminary data.</text>
</comment>
<feature type="region of interest" description="Disordered" evidence="1">
    <location>
        <begin position="251"/>
        <end position="271"/>
    </location>
</feature>